<organism evidence="2 3">
    <name type="scientific">Panagrellus redivivus</name>
    <name type="common">Microworm</name>
    <dbReference type="NCBI Taxonomy" id="6233"/>
    <lineage>
        <taxon>Eukaryota</taxon>
        <taxon>Metazoa</taxon>
        <taxon>Ecdysozoa</taxon>
        <taxon>Nematoda</taxon>
        <taxon>Chromadorea</taxon>
        <taxon>Rhabditida</taxon>
        <taxon>Tylenchina</taxon>
        <taxon>Panagrolaimomorpha</taxon>
        <taxon>Panagrolaimoidea</taxon>
        <taxon>Panagrolaimidae</taxon>
        <taxon>Panagrellus</taxon>
    </lineage>
</organism>
<dbReference type="SMART" id="SM00320">
    <property type="entry name" value="WD40"/>
    <property type="match status" value="2"/>
</dbReference>
<evidence type="ECO:0000256" key="1">
    <source>
        <dbReference type="SAM" id="MobiDB-lite"/>
    </source>
</evidence>
<dbReference type="GO" id="GO:0005868">
    <property type="term" value="C:cytoplasmic dynein complex"/>
    <property type="evidence" value="ECO:0007669"/>
    <property type="project" value="InterPro"/>
</dbReference>
<dbReference type="AlphaFoldDB" id="A0A7E4VGK5"/>
<dbReference type="PANTHER" id="PTHR16022">
    <property type="entry name" value="WD REPEAT DOMAIN 60"/>
    <property type="match status" value="1"/>
</dbReference>
<feature type="compositionally biased region" description="Acidic residues" evidence="1">
    <location>
        <begin position="76"/>
        <end position="95"/>
    </location>
</feature>
<protein>
    <submittedName>
        <fullName evidence="3">WD_REPEATS_REGION domain-containing protein</fullName>
    </submittedName>
</protein>
<reference evidence="2" key="1">
    <citation type="journal article" date="2013" name="Genetics">
        <title>The draft genome and transcriptome of Panagrellus redivivus are shaped by the harsh demands of a free-living lifestyle.</title>
        <authorList>
            <person name="Srinivasan J."/>
            <person name="Dillman A.R."/>
            <person name="Macchietto M.G."/>
            <person name="Heikkinen L."/>
            <person name="Lakso M."/>
            <person name="Fracchia K.M."/>
            <person name="Antoshechkin I."/>
            <person name="Mortazavi A."/>
            <person name="Wong G."/>
            <person name="Sternberg P.W."/>
        </authorList>
    </citation>
    <scope>NUCLEOTIDE SEQUENCE [LARGE SCALE GENOMIC DNA]</scope>
    <source>
        <strain evidence="2">MT8872</strain>
    </source>
</reference>
<sequence length="710" mass="78416">MHLVGLAARKRKNENKDKSKSDKKRSKSKTKSEEKVKEKSKLPEKSSKKKEKIEVPKVVEVEKRPEIPEPPPVDDYQYEDDFEEYDDDFEEDSTADEPPPPPSKTVTNGTSNGSTRPVSAKTNGSEDSPSPKPGSNSSSRSKRLIESPPDSGPKTPDTPSKSEKSEPIPPKSLPNGDVDTSNIPLPPRQNLARPVSRLLDRMEARQKIGGGHVAIPKPPPQNQRDSASPAGTNRRVSIDFANARHLDHTAASFVDHFRGIIRMEFVHTKLAELAPMNAYDYYMQLFGKGGQVQASAQTGEDATANESQTESAEKEQIWTQCPPSDAAGLGWGRVVETKSAYKTEYFTEETVDLNSLPKISDERFKLFVNASCALISDIIRDNENKQSDFHLSNKSKFAFSAENKVTAITVREDTVAQDRIVVSYYIEAFSNSFFINKSVILEYSLVPDTIPFFCFVADSQVTAVAYGPDNSKILCAGLMDGSCVFYDTAEAESTHPDHRFPWEGTQGLLARVPSYDTSFHSASTKFGQNAALVWIVAIGTGQVDSFQLATMNNRGTILLYTILENVQTGIDPETMSDFGIRPGAKVRVSRPSEVTNPMPLFKEQSLVANCMVINPGNVYQSLIAVNKGGIVNLTRLKEEYTGPRVYNCDNEGGVEVCSLRFSHFDPTIFMAGLSNGNVCIFRITRGDPMLTLYPPNRCKLAVTHVEWSPT</sequence>
<reference evidence="3" key="2">
    <citation type="submission" date="2020-10" db="UniProtKB">
        <authorList>
            <consortium name="WormBaseParasite"/>
        </authorList>
    </citation>
    <scope>IDENTIFICATION</scope>
</reference>
<name>A0A7E4VGK5_PANRE</name>
<feature type="region of interest" description="Disordered" evidence="1">
    <location>
        <begin position="210"/>
        <end position="232"/>
    </location>
</feature>
<dbReference type="InterPro" id="IPR001680">
    <property type="entry name" value="WD40_rpt"/>
</dbReference>
<dbReference type="GO" id="GO:0045503">
    <property type="term" value="F:dynein light chain binding"/>
    <property type="evidence" value="ECO:0007669"/>
    <property type="project" value="InterPro"/>
</dbReference>
<dbReference type="Gene3D" id="2.130.10.10">
    <property type="entry name" value="YVTN repeat-like/Quinoprotein amine dehydrogenase"/>
    <property type="match status" value="1"/>
</dbReference>
<dbReference type="SUPFAM" id="SSF50978">
    <property type="entry name" value="WD40 repeat-like"/>
    <property type="match status" value="1"/>
</dbReference>
<feature type="region of interest" description="Disordered" evidence="1">
    <location>
        <begin position="296"/>
        <end position="324"/>
    </location>
</feature>
<dbReference type="InterPro" id="IPR036322">
    <property type="entry name" value="WD40_repeat_dom_sf"/>
</dbReference>
<dbReference type="WBParaSite" id="Pan_g20636.t1">
    <property type="protein sequence ID" value="Pan_g20636.t1"/>
    <property type="gene ID" value="Pan_g20636"/>
</dbReference>
<dbReference type="GO" id="GO:0045504">
    <property type="term" value="F:dynein heavy chain binding"/>
    <property type="evidence" value="ECO:0007669"/>
    <property type="project" value="InterPro"/>
</dbReference>
<keyword evidence="2" id="KW-1185">Reference proteome</keyword>
<feature type="region of interest" description="Disordered" evidence="1">
    <location>
        <begin position="1"/>
        <end position="192"/>
    </location>
</feature>
<dbReference type="InterPro" id="IPR042505">
    <property type="entry name" value="DYNC2I1"/>
</dbReference>
<dbReference type="PANTHER" id="PTHR16022:SF0">
    <property type="entry name" value="CYTOPLASMIC DYNEIN 2 INTERMEDIATE CHAIN 1"/>
    <property type="match status" value="1"/>
</dbReference>
<feature type="compositionally biased region" description="Basic and acidic residues" evidence="1">
    <location>
        <begin position="30"/>
        <end position="67"/>
    </location>
</feature>
<proteinExistence type="predicted"/>
<accession>A0A7E4VGK5</accession>
<dbReference type="InterPro" id="IPR015943">
    <property type="entry name" value="WD40/YVTN_repeat-like_dom_sf"/>
</dbReference>
<feature type="compositionally biased region" description="Polar residues" evidence="1">
    <location>
        <begin position="104"/>
        <end position="127"/>
    </location>
</feature>
<feature type="compositionally biased region" description="Polar residues" evidence="1">
    <location>
        <begin position="296"/>
        <end position="310"/>
    </location>
</feature>
<dbReference type="GO" id="GO:0005929">
    <property type="term" value="C:cilium"/>
    <property type="evidence" value="ECO:0007669"/>
    <property type="project" value="GOC"/>
</dbReference>
<dbReference type="GO" id="GO:0042073">
    <property type="term" value="P:intraciliary transport"/>
    <property type="evidence" value="ECO:0007669"/>
    <property type="project" value="InterPro"/>
</dbReference>
<evidence type="ECO:0000313" key="2">
    <source>
        <dbReference type="Proteomes" id="UP000492821"/>
    </source>
</evidence>
<evidence type="ECO:0000313" key="3">
    <source>
        <dbReference type="WBParaSite" id="Pan_g20636.t1"/>
    </source>
</evidence>
<feature type="compositionally biased region" description="Polar residues" evidence="1">
    <location>
        <begin position="222"/>
        <end position="232"/>
    </location>
</feature>
<dbReference type="Proteomes" id="UP000492821">
    <property type="component" value="Unassembled WGS sequence"/>
</dbReference>